<gene>
    <name evidence="2" type="ORF">ACETRX_34530</name>
</gene>
<evidence type="ECO:0000313" key="2">
    <source>
        <dbReference type="EMBL" id="MFC2254772.1"/>
    </source>
</evidence>
<comment type="caution">
    <text evidence="2">The sequence shown here is derived from an EMBL/GenBank/DDBJ whole genome shotgun (WGS) entry which is preliminary data.</text>
</comment>
<sequence length="133" mass="13682">MKRLVLLASAGIALTLCMGGGDRAIAANSTTLSVSFNWCSGTPATKVSGIPVGTKTLRFRLKDHQATGYQHGGGEYPVSGKSVSIPCGGLKSKSYEGPSPPAGQVHDYEWIVTAVDASGSVVGTGSALRKFPQ</sequence>
<dbReference type="RefSeq" id="WP_394315394.1">
    <property type="nucleotide sequence ID" value="NZ_JBHGPK010000043.1"/>
</dbReference>
<dbReference type="InterPro" id="IPR036610">
    <property type="entry name" value="PEBP-like_sf"/>
</dbReference>
<accession>A0ABV6ZRF7</accession>
<evidence type="ECO:0000256" key="1">
    <source>
        <dbReference type="SAM" id="SignalP"/>
    </source>
</evidence>
<dbReference type="Proteomes" id="UP001595190">
    <property type="component" value="Unassembled WGS sequence"/>
</dbReference>
<protein>
    <recommendedName>
        <fullName evidence="4">Phospholipid-binding protein</fullName>
    </recommendedName>
</protein>
<proteinExistence type="predicted"/>
<feature type="chain" id="PRO_5045455447" description="Phospholipid-binding protein" evidence="1">
    <location>
        <begin position="27"/>
        <end position="133"/>
    </location>
</feature>
<evidence type="ECO:0000313" key="3">
    <source>
        <dbReference type="Proteomes" id="UP001595190"/>
    </source>
</evidence>
<evidence type="ECO:0008006" key="4">
    <source>
        <dbReference type="Google" id="ProtNLM"/>
    </source>
</evidence>
<dbReference type="SUPFAM" id="SSF49777">
    <property type="entry name" value="PEBP-like"/>
    <property type="match status" value="1"/>
</dbReference>
<keyword evidence="1" id="KW-0732">Signal</keyword>
<organism evidence="2 3">
    <name type="scientific">Labrys neptuniae</name>
    <dbReference type="NCBI Taxonomy" id="376174"/>
    <lineage>
        <taxon>Bacteria</taxon>
        <taxon>Pseudomonadati</taxon>
        <taxon>Pseudomonadota</taxon>
        <taxon>Alphaproteobacteria</taxon>
        <taxon>Hyphomicrobiales</taxon>
        <taxon>Xanthobacteraceae</taxon>
        <taxon>Labrys</taxon>
    </lineage>
</organism>
<feature type="signal peptide" evidence="1">
    <location>
        <begin position="1"/>
        <end position="26"/>
    </location>
</feature>
<reference evidence="2 3" key="1">
    <citation type="submission" date="2024-09" db="EMBL/GenBank/DDBJ databases">
        <title>Description of Labrys sedimenti sp. nov., isolated from a diclofenac-degrading enrichment culture, and genome-based reclassification of Labrys portucalensis as a later heterotypic synonym of Labrys neptuniae.</title>
        <authorList>
            <person name="Tancsics A."/>
            <person name="Csepanyi A."/>
        </authorList>
    </citation>
    <scope>NUCLEOTIDE SEQUENCE [LARGE SCALE GENOMIC DNA]</scope>
    <source>
        <strain evidence="2 3">LMG 23412</strain>
    </source>
</reference>
<name>A0ABV6ZRF7_9HYPH</name>
<dbReference type="EMBL" id="JBHGPK010000043">
    <property type="protein sequence ID" value="MFC2254772.1"/>
    <property type="molecule type" value="Genomic_DNA"/>
</dbReference>